<gene>
    <name evidence="2" type="ORF">IPN75_17725</name>
</gene>
<protein>
    <submittedName>
        <fullName evidence="2">DegT/DnrJ/EryC1/StrS aminotransferase family protein</fullName>
    </submittedName>
</protein>
<comment type="similarity">
    <text evidence="1">Belongs to the DegT/DnrJ/EryC1 family.</text>
</comment>
<dbReference type="SUPFAM" id="SSF53383">
    <property type="entry name" value="PLP-dependent transferases"/>
    <property type="match status" value="1"/>
</dbReference>
<sequence>MSLEYWVFDASRCNFPKPRVPLLSSVFECFEDGESKVKPRLDGGVLHFSRGRYALGEAYRLAKLDGSGALMAPAYHCVTMLDPALAMGAEVVLYPLNADLTPDRYRLDEVYKQSVKPVRVMVATHFFGFIQDFSWLRQWCEEKAIVLVEDCAHVLFTERDQARGAGKFGKFVASSPYKFFPSPDGGFLYAPDARRLDGVGIQSAGFLSELRGIKRSAEISREPKIRKPDIDQIDKLLDSIISKIPEPGNDRVLQRPAQSTRYSADSVRTASLRSSRWVINHSSISGNVCRRQANYRCWLKALSDVPNCHVLYPQLPEHVVPYMLPLYVDFPNPHFYWLKQLGVPIWRWDEMAVSDCQVAHDHRLHLLHLPCHQSLTGDEMNWMIAAVTKVLSLFEEEARG</sequence>
<dbReference type="Pfam" id="PF01041">
    <property type="entry name" value="DegT_DnrJ_EryC1"/>
    <property type="match status" value="1"/>
</dbReference>
<keyword evidence="2" id="KW-0808">Transferase</keyword>
<dbReference type="AlphaFoldDB" id="A0A9D7LTQ5"/>
<dbReference type="GO" id="GO:0008483">
    <property type="term" value="F:transaminase activity"/>
    <property type="evidence" value="ECO:0007669"/>
    <property type="project" value="UniProtKB-KW"/>
</dbReference>
<reference evidence="2" key="1">
    <citation type="submission" date="2020-10" db="EMBL/GenBank/DDBJ databases">
        <title>Connecting structure to function with the recovery of over 1000 high-quality activated sludge metagenome-assembled genomes encoding full-length rRNA genes using long-read sequencing.</title>
        <authorList>
            <person name="Singleton C.M."/>
            <person name="Petriglieri F."/>
            <person name="Kristensen J.M."/>
            <person name="Kirkegaard R.H."/>
            <person name="Michaelsen T.Y."/>
            <person name="Andersen M.H."/>
            <person name="Karst S.M."/>
            <person name="Dueholm M.S."/>
            <person name="Nielsen P.H."/>
            <person name="Albertsen M."/>
        </authorList>
    </citation>
    <scope>NUCLEOTIDE SEQUENCE</scope>
    <source>
        <strain evidence="2">OdNE_18-Q3-R46-58_BAT3C.305</strain>
    </source>
</reference>
<evidence type="ECO:0000256" key="1">
    <source>
        <dbReference type="RuleBase" id="RU004508"/>
    </source>
</evidence>
<dbReference type="InterPro" id="IPR015424">
    <property type="entry name" value="PyrdxlP-dep_Trfase"/>
</dbReference>
<dbReference type="Gene3D" id="3.40.640.10">
    <property type="entry name" value="Type I PLP-dependent aspartate aminotransferase-like (Major domain)"/>
    <property type="match status" value="1"/>
</dbReference>
<proteinExistence type="inferred from homology"/>
<comment type="caution">
    <text evidence="2">The sequence shown here is derived from an EMBL/GenBank/DDBJ whole genome shotgun (WGS) entry which is preliminary data.</text>
</comment>
<keyword evidence="1" id="KW-0663">Pyridoxal phosphate</keyword>
<dbReference type="InterPro" id="IPR000653">
    <property type="entry name" value="DegT/StrS_aminotransferase"/>
</dbReference>
<dbReference type="EMBL" id="JADKBR010000021">
    <property type="protein sequence ID" value="MBK8892088.1"/>
    <property type="molecule type" value="Genomic_DNA"/>
</dbReference>
<name>A0A9D7LTQ5_9RHOO</name>
<evidence type="ECO:0000313" key="3">
    <source>
        <dbReference type="Proteomes" id="UP000808146"/>
    </source>
</evidence>
<organism evidence="2 3">
    <name type="scientific">Candidatus Dechloromonas phosphorivorans</name>
    <dbReference type="NCBI Taxonomy" id="2899244"/>
    <lineage>
        <taxon>Bacteria</taxon>
        <taxon>Pseudomonadati</taxon>
        <taxon>Pseudomonadota</taxon>
        <taxon>Betaproteobacteria</taxon>
        <taxon>Rhodocyclales</taxon>
        <taxon>Azonexaceae</taxon>
        <taxon>Dechloromonas</taxon>
    </lineage>
</organism>
<accession>A0A9D7LTQ5</accession>
<evidence type="ECO:0000313" key="2">
    <source>
        <dbReference type="EMBL" id="MBK8892088.1"/>
    </source>
</evidence>
<dbReference type="InterPro" id="IPR015421">
    <property type="entry name" value="PyrdxlP-dep_Trfase_major"/>
</dbReference>
<keyword evidence="2" id="KW-0032">Aminotransferase</keyword>
<dbReference type="Proteomes" id="UP000808146">
    <property type="component" value="Unassembled WGS sequence"/>
</dbReference>